<keyword evidence="4" id="KW-1185">Reference proteome</keyword>
<evidence type="ECO:0008006" key="5">
    <source>
        <dbReference type="Google" id="ProtNLM"/>
    </source>
</evidence>
<feature type="compositionally biased region" description="Basic and acidic residues" evidence="1">
    <location>
        <begin position="346"/>
        <end position="355"/>
    </location>
</feature>
<name>A0ABM7KR27_9MYCO</name>
<reference evidence="3 4" key="1">
    <citation type="journal article" date="2019" name="Emerg. Microbes Infect.">
        <title>Comprehensive subspecies identification of 175 nontuberculous mycobacteria species based on 7547 genomic profiles.</title>
        <authorList>
            <person name="Matsumoto Y."/>
            <person name="Kinjo T."/>
            <person name="Motooka D."/>
            <person name="Nabeya D."/>
            <person name="Jung N."/>
            <person name="Uechi K."/>
            <person name="Horii T."/>
            <person name="Iida T."/>
            <person name="Fujita J."/>
            <person name="Nakamura S."/>
        </authorList>
    </citation>
    <scope>NUCLEOTIDE SEQUENCE [LARGE SCALE GENOMIC DNA]</scope>
    <source>
        <strain evidence="3 4">JCM 12687</strain>
    </source>
</reference>
<keyword evidence="2" id="KW-0472">Membrane</keyword>
<keyword evidence="2" id="KW-1133">Transmembrane helix</keyword>
<dbReference type="Proteomes" id="UP000467379">
    <property type="component" value="Chromosome"/>
</dbReference>
<gene>
    <name evidence="3" type="ORF">MBRA_36900</name>
</gene>
<organism evidence="3 4">
    <name type="scientific">Mycobacterium branderi</name>
    <dbReference type="NCBI Taxonomy" id="43348"/>
    <lineage>
        <taxon>Bacteria</taxon>
        <taxon>Bacillati</taxon>
        <taxon>Actinomycetota</taxon>
        <taxon>Actinomycetes</taxon>
        <taxon>Mycobacteriales</taxon>
        <taxon>Mycobacteriaceae</taxon>
        <taxon>Mycobacterium</taxon>
    </lineage>
</organism>
<sequence>MNSLAAHVGNRHADRAETHRLAHVAVRLLIAAAVVIATMSGCGFPDRRGAANTIGDAIRAMPGVTSAEVDYHTSFDGGAHFKLYVALADNASDTQAADVGRTFVDRMRAADFAEFHVELAVTYKASSDANTTAPGSSATFTYQFSRTGRGGPSSSQVADSLALWLQVGQSPATTGVLLNQPSWGGPPSSRSITVYLPPSVTDAAIADLIHAHSELARATWQVNSPAANRFGQPRTYAVRGPFPDQRRRELWQQILNQIGPDDGAQATTDTIEVHPEVAPTRVEIDVASGRDEQQRFEHIAHTVTPLLPGLGLPISFRLMAYVDQIEFTLGGCDRPDPRHTSSPLENELRRQFQRC</sequence>
<evidence type="ECO:0000313" key="4">
    <source>
        <dbReference type="Proteomes" id="UP000467379"/>
    </source>
</evidence>
<evidence type="ECO:0000256" key="2">
    <source>
        <dbReference type="SAM" id="Phobius"/>
    </source>
</evidence>
<keyword evidence="2" id="KW-0812">Transmembrane</keyword>
<protein>
    <recommendedName>
        <fullName evidence="5">Lipoprotein</fullName>
    </recommendedName>
</protein>
<dbReference type="RefSeq" id="WP_139799502.1">
    <property type="nucleotide sequence ID" value="NZ_AP022606.1"/>
</dbReference>
<feature type="transmembrane region" description="Helical" evidence="2">
    <location>
        <begin position="21"/>
        <end position="39"/>
    </location>
</feature>
<dbReference type="EMBL" id="AP022606">
    <property type="protein sequence ID" value="BBZ13495.1"/>
    <property type="molecule type" value="Genomic_DNA"/>
</dbReference>
<accession>A0ABM7KR27</accession>
<proteinExistence type="predicted"/>
<evidence type="ECO:0000313" key="3">
    <source>
        <dbReference type="EMBL" id="BBZ13495.1"/>
    </source>
</evidence>
<evidence type="ECO:0000256" key="1">
    <source>
        <dbReference type="SAM" id="MobiDB-lite"/>
    </source>
</evidence>
<feature type="region of interest" description="Disordered" evidence="1">
    <location>
        <begin position="331"/>
        <end position="355"/>
    </location>
</feature>